<dbReference type="InterPro" id="IPR001304">
    <property type="entry name" value="C-type_lectin-like"/>
</dbReference>
<evidence type="ECO:0000313" key="2">
    <source>
        <dbReference type="EMBL" id="CAJ0580705.1"/>
    </source>
</evidence>
<proteinExistence type="predicted"/>
<feature type="domain" description="C-type lectin" evidence="1">
    <location>
        <begin position="16"/>
        <end position="81"/>
    </location>
</feature>
<dbReference type="PROSITE" id="PS50041">
    <property type="entry name" value="C_TYPE_LECTIN_2"/>
    <property type="match status" value="1"/>
</dbReference>
<accession>A0AA36D607</accession>
<evidence type="ECO:0000259" key="1">
    <source>
        <dbReference type="PROSITE" id="PS50041"/>
    </source>
</evidence>
<feature type="non-terminal residue" evidence="2">
    <location>
        <position position="1"/>
    </location>
</feature>
<comment type="caution">
    <text evidence="2">The sequence shown here is derived from an EMBL/GenBank/DDBJ whole genome shotgun (WGS) entry which is preliminary data.</text>
</comment>
<reference evidence="2" key="1">
    <citation type="submission" date="2023-06" db="EMBL/GenBank/DDBJ databases">
        <authorList>
            <person name="Delattre M."/>
        </authorList>
    </citation>
    <scope>NUCLEOTIDE SEQUENCE</scope>
    <source>
        <strain evidence="2">AF72</strain>
    </source>
</reference>
<dbReference type="InterPro" id="IPR016187">
    <property type="entry name" value="CTDL_fold"/>
</dbReference>
<protein>
    <recommendedName>
        <fullName evidence="1">C-type lectin domain-containing protein</fullName>
    </recommendedName>
</protein>
<dbReference type="Proteomes" id="UP001177023">
    <property type="component" value="Unassembled WGS sequence"/>
</dbReference>
<dbReference type="Gene3D" id="3.10.100.10">
    <property type="entry name" value="Mannose-Binding Protein A, subunit A"/>
    <property type="match status" value="1"/>
</dbReference>
<gene>
    <name evidence="2" type="ORF">MSPICULIGERA_LOCUS18895</name>
</gene>
<organism evidence="2 3">
    <name type="scientific">Mesorhabditis spiculigera</name>
    <dbReference type="NCBI Taxonomy" id="96644"/>
    <lineage>
        <taxon>Eukaryota</taxon>
        <taxon>Metazoa</taxon>
        <taxon>Ecdysozoa</taxon>
        <taxon>Nematoda</taxon>
        <taxon>Chromadorea</taxon>
        <taxon>Rhabditida</taxon>
        <taxon>Rhabditina</taxon>
        <taxon>Rhabditomorpha</taxon>
        <taxon>Rhabditoidea</taxon>
        <taxon>Rhabditidae</taxon>
        <taxon>Mesorhabditinae</taxon>
        <taxon>Mesorhabditis</taxon>
    </lineage>
</organism>
<dbReference type="Pfam" id="PF00059">
    <property type="entry name" value="Lectin_C"/>
    <property type="match status" value="1"/>
</dbReference>
<dbReference type="CDD" id="cd00037">
    <property type="entry name" value="CLECT"/>
    <property type="match status" value="1"/>
</dbReference>
<sequence length="81" mass="9585">MDIRNATRLRRRRKDCVTKSGHLVSLHNKFQNDLLVTYATERFNSSYYVRMGLTRGNGHSDWGWSDNTTYDYMNWAFISGM</sequence>
<dbReference type="AlphaFoldDB" id="A0AA36D607"/>
<name>A0AA36D607_9BILA</name>
<dbReference type="InterPro" id="IPR016186">
    <property type="entry name" value="C-type_lectin-like/link_sf"/>
</dbReference>
<evidence type="ECO:0000313" key="3">
    <source>
        <dbReference type="Proteomes" id="UP001177023"/>
    </source>
</evidence>
<dbReference type="EMBL" id="CATQJA010002662">
    <property type="protein sequence ID" value="CAJ0580705.1"/>
    <property type="molecule type" value="Genomic_DNA"/>
</dbReference>
<dbReference type="SUPFAM" id="SSF56436">
    <property type="entry name" value="C-type lectin-like"/>
    <property type="match status" value="1"/>
</dbReference>
<keyword evidence="3" id="KW-1185">Reference proteome</keyword>